<evidence type="ECO:0000313" key="2">
    <source>
        <dbReference type="EMBL" id="KON94981.1"/>
    </source>
</evidence>
<dbReference type="PROSITE" id="PS50005">
    <property type="entry name" value="TPR"/>
    <property type="match status" value="1"/>
</dbReference>
<dbReference type="OrthoDB" id="9780343at2"/>
<gene>
    <name evidence="2" type="ORF">AF333_05270</name>
    <name evidence="3" type="ORF">SAMN04487909_14725</name>
</gene>
<dbReference type="PATRIC" id="fig|47500.12.peg.3940"/>
<evidence type="ECO:0000256" key="1">
    <source>
        <dbReference type="PROSITE-ProRule" id="PRU00339"/>
    </source>
</evidence>
<dbReference type="EMBL" id="LGUG01000004">
    <property type="protein sequence ID" value="KON94981.1"/>
    <property type="molecule type" value="Genomic_DNA"/>
</dbReference>
<dbReference type="Proteomes" id="UP000037269">
    <property type="component" value="Unassembled WGS sequence"/>
</dbReference>
<dbReference type="SUPFAM" id="SSF48452">
    <property type="entry name" value="TPR-like"/>
    <property type="match status" value="1"/>
</dbReference>
<evidence type="ECO:0000313" key="3">
    <source>
        <dbReference type="EMBL" id="SDK28629.1"/>
    </source>
</evidence>
<evidence type="ECO:0000313" key="4">
    <source>
        <dbReference type="Proteomes" id="UP000037269"/>
    </source>
</evidence>
<keyword evidence="4" id="KW-1185">Reference proteome</keyword>
<dbReference type="EMBL" id="FNED01000047">
    <property type="protein sequence ID" value="SDK28629.1"/>
    <property type="molecule type" value="Genomic_DNA"/>
</dbReference>
<accession>A0A0D1WMQ3</accession>
<name>A0A0D1WMQ3_ANEMI</name>
<protein>
    <submittedName>
        <fullName evidence="2">Uncharacterized protein</fullName>
    </submittedName>
</protein>
<keyword evidence="1" id="KW-0802">TPR repeat</keyword>
<dbReference type="STRING" id="47500.AF333_05270"/>
<dbReference type="Gene3D" id="1.25.40.10">
    <property type="entry name" value="Tetratricopeptide repeat domain"/>
    <property type="match status" value="1"/>
</dbReference>
<sequence>MSRLDTILYDKKFICAHCEHHFTSKKTRLRRSHPFKRDPDFCEHYDDQSENPILYHIVVCPLCGYSFNNQFRKEVPPQLQQLTEEKITANWTQKDYTGIRTIPEAVATYKLAIFAASIRREPHCVMAGLCLRLAWLYRYQKKEPEERRFLTLALGEYEASYQEGDYMRAGMSEIKLIYLIGELHRQLGDYNQALRFFSKVIEHPLKVNEPQMVRAARDQWQNMRQDMKNQQGKANKNQPDVT</sequence>
<reference evidence="2 4" key="1">
    <citation type="submission" date="2015-07" db="EMBL/GenBank/DDBJ databases">
        <title>Fjat-14205 dsm 2895.</title>
        <authorList>
            <person name="Liu B."/>
            <person name="Wang J."/>
            <person name="Zhu Y."/>
            <person name="Liu G."/>
            <person name="Chen Q."/>
            <person name="Chen Z."/>
            <person name="Lan J."/>
            <person name="Che J."/>
            <person name="Ge C."/>
            <person name="Shi H."/>
            <person name="Pan Z."/>
            <person name="Liu X."/>
        </authorList>
    </citation>
    <scope>NUCLEOTIDE SEQUENCE [LARGE SCALE GENOMIC DNA]</scope>
    <source>
        <strain evidence="2 4">DSM 2895</strain>
    </source>
</reference>
<proteinExistence type="predicted"/>
<dbReference type="InterPro" id="IPR011990">
    <property type="entry name" value="TPR-like_helical_dom_sf"/>
</dbReference>
<feature type="repeat" description="TPR" evidence="1">
    <location>
        <begin position="174"/>
        <end position="207"/>
    </location>
</feature>
<dbReference type="GeneID" id="42304617"/>
<organism evidence="2 4">
    <name type="scientific">Aneurinibacillus migulanus</name>
    <name type="common">Bacillus migulanus</name>
    <dbReference type="NCBI Taxonomy" id="47500"/>
    <lineage>
        <taxon>Bacteria</taxon>
        <taxon>Bacillati</taxon>
        <taxon>Bacillota</taxon>
        <taxon>Bacilli</taxon>
        <taxon>Bacillales</taxon>
        <taxon>Paenibacillaceae</taxon>
        <taxon>Aneurinibacillus group</taxon>
        <taxon>Aneurinibacillus</taxon>
    </lineage>
</organism>
<dbReference type="InterPro" id="IPR019734">
    <property type="entry name" value="TPR_rpt"/>
</dbReference>
<dbReference type="Pfam" id="PF09986">
    <property type="entry name" value="DUF2225"/>
    <property type="match status" value="1"/>
</dbReference>
<reference evidence="3 5" key="2">
    <citation type="submission" date="2016-10" db="EMBL/GenBank/DDBJ databases">
        <authorList>
            <person name="de Groot N.N."/>
        </authorList>
    </citation>
    <scope>NUCLEOTIDE SEQUENCE [LARGE SCALE GENOMIC DNA]</scope>
    <source>
        <strain evidence="3 5">DSM 2895</strain>
    </source>
</reference>
<dbReference type="InterPro" id="IPR018708">
    <property type="entry name" value="DUF2225"/>
</dbReference>
<evidence type="ECO:0000313" key="5">
    <source>
        <dbReference type="Proteomes" id="UP000182836"/>
    </source>
</evidence>
<dbReference type="Proteomes" id="UP000182836">
    <property type="component" value="Unassembled WGS sequence"/>
</dbReference>
<dbReference type="RefSeq" id="WP_043063184.1">
    <property type="nucleotide sequence ID" value="NZ_BJOA01000162.1"/>
</dbReference>
<dbReference type="AlphaFoldDB" id="A0A0D1WMQ3"/>